<evidence type="ECO:0000256" key="2">
    <source>
        <dbReference type="SAM" id="MobiDB-lite"/>
    </source>
</evidence>
<evidence type="ECO:0000259" key="3">
    <source>
        <dbReference type="PROSITE" id="PS50073"/>
    </source>
</evidence>
<organism evidence="4 5">
    <name type="scientific">Wickerhamomyces ciferrii (strain ATCC 14091 / BCRC 22168 / CBS 111 / JCM 3599 / NBRC 0793 / NRRL Y-1031 F-60-10)</name>
    <name type="common">Yeast</name>
    <name type="synonym">Pichia ciferrii</name>
    <dbReference type="NCBI Taxonomy" id="1206466"/>
    <lineage>
        <taxon>Eukaryota</taxon>
        <taxon>Fungi</taxon>
        <taxon>Dikarya</taxon>
        <taxon>Ascomycota</taxon>
        <taxon>Saccharomycotina</taxon>
        <taxon>Saccharomycetes</taxon>
        <taxon>Phaffomycetales</taxon>
        <taxon>Wickerhamomycetaceae</taxon>
        <taxon>Wickerhamomyces</taxon>
    </lineage>
</organism>
<feature type="region of interest" description="Disordered" evidence="2">
    <location>
        <begin position="359"/>
        <end position="378"/>
    </location>
</feature>
<accession>K0KJ05</accession>
<feature type="coiled-coil region" evidence="1">
    <location>
        <begin position="225"/>
        <end position="252"/>
    </location>
</feature>
<dbReference type="AlphaFoldDB" id="K0KJ05"/>
<evidence type="ECO:0000313" key="5">
    <source>
        <dbReference type="Proteomes" id="UP000009328"/>
    </source>
</evidence>
<gene>
    <name evidence="4" type="ORF">BN7_1671</name>
</gene>
<feature type="domain" description="Copper-fist" evidence="3">
    <location>
        <begin position="1"/>
        <end position="46"/>
    </location>
</feature>
<evidence type="ECO:0000313" key="4">
    <source>
        <dbReference type="EMBL" id="CCH42127.1"/>
    </source>
</evidence>
<sequence>MIILNNFLYSCEPCLANKCGQTCEHPYVKGLLSVEKTSVRITKTRGLQGIEGVGNVDGQYRLIIEKIPNIRKIYTFDKNGDQEILFHKGSNVDITAKIGKYAYDLDPFTTRVKICSNKEYLDGNSVIPYGQANCVSNNLKSSVESKAFGQLYTDPSRVNNDKFPSTSELENYSYFNSKGVSDEPIIMRPLSRRAKIRIKALGNSLRYNQNDNQNDWIDNLDNTINHLLQKQFEDEERKQKQVENEEEEEQLRIEMSYASSAQGQSLKERSVIELEEDEDDGDGLYKVENKIKSGNESGDLDSEELKNKIVQNLKDINSSSNNPHHLNSPSYKVVGSPIRYTEESMNLSGIASVANLKRSSRAPSVPAPSFSNGDHNNNKVEDLELYLQELSVSMQKH</sequence>
<dbReference type="EMBL" id="CAIF01000038">
    <property type="protein sequence ID" value="CCH42127.1"/>
    <property type="molecule type" value="Genomic_DNA"/>
</dbReference>
<dbReference type="HOGENOM" id="CLU_694843_0_0_1"/>
<dbReference type="GO" id="GO:0005507">
    <property type="term" value="F:copper ion binding"/>
    <property type="evidence" value="ECO:0007669"/>
    <property type="project" value="InterPro"/>
</dbReference>
<proteinExistence type="predicted"/>
<keyword evidence="1" id="KW-0175">Coiled coil</keyword>
<dbReference type="InterPro" id="IPR001083">
    <property type="entry name" value="Cu_fist_DNA-bd_dom"/>
</dbReference>
<dbReference type="PROSITE" id="PS50073">
    <property type="entry name" value="COPPER_FIST_2"/>
    <property type="match status" value="1"/>
</dbReference>
<feature type="compositionally biased region" description="Low complexity" evidence="2">
    <location>
        <begin position="361"/>
        <end position="371"/>
    </location>
</feature>
<protein>
    <recommendedName>
        <fullName evidence="3">Copper-fist domain-containing protein</fullName>
    </recommendedName>
</protein>
<keyword evidence="5" id="KW-1185">Reference proteome</keyword>
<dbReference type="Proteomes" id="UP000009328">
    <property type="component" value="Unassembled WGS sequence"/>
</dbReference>
<name>K0KJ05_WICCF</name>
<comment type="caution">
    <text evidence="4">The sequence shown here is derived from an EMBL/GenBank/DDBJ whole genome shotgun (WGS) entry which is preliminary data.</text>
</comment>
<evidence type="ECO:0000256" key="1">
    <source>
        <dbReference type="SAM" id="Coils"/>
    </source>
</evidence>
<dbReference type="InParanoid" id="K0KJ05"/>
<dbReference type="GO" id="GO:0003700">
    <property type="term" value="F:DNA-binding transcription factor activity"/>
    <property type="evidence" value="ECO:0007669"/>
    <property type="project" value="InterPro"/>
</dbReference>
<reference evidence="4 5" key="1">
    <citation type="journal article" date="2012" name="Eukaryot. Cell">
        <title>Draft genome sequence of Wickerhamomyces ciferrii NRRL Y-1031 F-60-10.</title>
        <authorList>
            <person name="Schneider J."/>
            <person name="Andrea H."/>
            <person name="Blom J."/>
            <person name="Jaenicke S."/>
            <person name="Ruckert C."/>
            <person name="Schorsch C."/>
            <person name="Szczepanowski R."/>
            <person name="Farwick M."/>
            <person name="Goesmann A."/>
            <person name="Puhler A."/>
            <person name="Schaffer S."/>
            <person name="Tauch A."/>
            <person name="Kohler T."/>
            <person name="Brinkrolf K."/>
        </authorList>
    </citation>
    <scope>NUCLEOTIDE SEQUENCE [LARGE SCALE GENOMIC DNA]</scope>
    <source>
        <strain evidence="5">ATCC 14091 / BCRC 22168 / CBS 111 / JCM 3599 / NBRC 0793 / NRRL Y-1031 F-60-10</strain>
    </source>
</reference>
<dbReference type="GO" id="GO:0003677">
    <property type="term" value="F:DNA binding"/>
    <property type="evidence" value="ECO:0007669"/>
    <property type="project" value="InterPro"/>
</dbReference>